<feature type="compositionally biased region" description="Acidic residues" evidence="13">
    <location>
        <begin position="321"/>
        <end position="345"/>
    </location>
</feature>
<dbReference type="InterPro" id="IPR003593">
    <property type="entry name" value="AAA+_ATPase"/>
</dbReference>
<dbReference type="InterPro" id="IPR013563">
    <property type="entry name" value="Oligopep_ABC_C"/>
</dbReference>
<accession>D3E4S1</accession>
<dbReference type="HOGENOM" id="CLU_000604_1_23_2"/>
<evidence type="ECO:0000256" key="8">
    <source>
        <dbReference type="ARBA" id="ARBA00023136"/>
    </source>
</evidence>
<dbReference type="GO" id="GO:0015833">
    <property type="term" value="P:peptide transport"/>
    <property type="evidence" value="ECO:0007669"/>
    <property type="project" value="InterPro"/>
</dbReference>
<dbReference type="PROSITE" id="PS50893">
    <property type="entry name" value="ABC_TRANSPORTER_2"/>
    <property type="match status" value="1"/>
</dbReference>
<dbReference type="GO" id="GO:0005886">
    <property type="term" value="C:plasma membrane"/>
    <property type="evidence" value="ECO:0007669"/>
    <property type="project" value="UniProtKB-SubCell"/>
</dbReference>
<keyword evidence="8" id="KW-0472">Membrane</keyword>
<comment type="catalytic activity">
    <reaction evidence="12">
        <text>Ni(2+)(out) + ATP + H2O = Ni(2+)(in) + ADP + phosphate + H(+)</text>
        <dbReference type="Rhea" id="RHEA:15557"/>
        <dbReference type="ChEBI" id="CHEBI:15377"/>
        <dbReference type="ChEBI" id="CHEBI:15378"/>
        <dbReference type="ChEBI" id="CHEBI:30616"/>
        <dbReference type="ChEBI" id="CHEBI:43474"/>
        <dbReference type="ChEBI" id="CHEBI:49786"/>
        <dbReference type="ChEBI" id="CHEBI:456216"/>
        <dbReference type="EC" id="7.2.2.11"/>
    </reaction>
    <physiologicalReaction direction="left-to-right" evidence="12">
        <dbReference type="Rhea" id="RHEA:15558"/>
    </physiologicalReaction>
</comment>
<evidence type="ECO:0000313" key="16">
    <source>
        <dbReference type="Proteomes" id="UP000008680"/>
    </source>
</evidence>
<dbReference type="PATRIC" id="fig|634498.28.peg.1616"/>
<evidence type="ECO:0000256" key="10">
    <source>
        <dbReference type="ARBA" id="ARBA00039098"/>
    </source>
</evidence>
<comment type="subunit">
    <text evidence="9">The complex is composed of two ATP-binding proteins (NikD and NikE), two transmembrane proteins (NikB and NikC) and a solute-binding protein (NikA).</text>
</comment>
<dbReference type="NCBIfam" id="TIGR01727">
    <property type="entry name" value="oligo_HPY"/>
    <property type="match status" value="1"/>
</dbReference>
<evidence type="ECO:0000313" key="15">
    <source>
        <dbReference type="EMBL" id="ADC47465.1"/>
    </source>
</evidence>
<gene>
    <name evidence="15" type="primary">nikD1</name>
    <name evidence="15" type="ordered locus">mru_1615</name>
</gene>
<dbReference type="InterPro" id="IPR003439">
    <property type="entry name" value="ABC_transporter-like_ATP-bd"/>
</dbReference>
<evidence type="ECO:0000256" key="6">
    <source>
        <dbReference type="ARBA" id="ARBA00022967"/>
    </source>
</evidence>
<dbReference type="eggNOG" id="arCOG00181">
    <property type="taxonomic scope" value="Archaea"/>
</dbReference>
<dbReference type="PANTHER" id="PTHR43297">
    <property type="entry name" value="OLIGOPEPTIDE TRANSPORT ATP-BINDING PROTEIN APPD"/>
    <property type="match status" value="1"/>
</dbReference>
<keyword evidence="6" id="KW-1278">Translocase</keyword>
<dbReference type="InterPro" id="IPR027417">
    <property type="entry name" value="P-loop_NTPase"/>
</dbReference>
<dbReference type="PROSITE" id="PS00211">
    <property type="entry name" value="ABC_TRANSPORTER_1"/>
    <property type="match status" value="1"/>
</dbReference>
<proteinExistence type="predicted"/>
<evidence type="ECO:0000256" key="9">
    <source>
        <dbReference type="ARBA" id="ARBA00038669"/>
    </source>
</evidence>
<reference evidence="15 16" key="1">
    <citation type="journal article" date="2010" name="PLoS ONE">
        <title>The genome sequence of the rumen methanogen Methanobrevibacter ruminantium reveals new possibilities for controlling ruminant methane emissions.</title>
        <authorList>
            <person name="Leahy S.C."/>
            <person name="Kelly W.J."/>
            <person name="Altermann E."/>
            <person name="Ronimus R.S."/>
            <person name="Yeoman C.J."/>
            <person name="Pacheco D.M."/>
            <person name="Li D."/>
            <person name="Kong Z."/>
            <person name="McTavish S."/>
            <person name="Sang C."/>
            <person name="Lambie S.C."/>
            <person name="Janssen P.H."/>
            <person name="Dey D."/>
            <person name="Attwood G.T."/>
        </authorList>
    </citation>
    <scope>NUCLEOTIDE SEQUENCE [LARGE SCALE GENOMIC DNA]</scope>
    <source>
        <strain evidence="16">ATCC 35063 / DSM 1093 / JCM 13430 / OCM 146 / M1</strain>
    </source>
</reference>
<feature type="region of interest" description="Disordered" evidence="13">
    <location>
        <begin position="320"/>
        <end position="354"/>
    </location>
</feature>
<evidence type="ECO:0000256" key="3">
    <source>
        <dbReference type="ARBA" id="ARBA00022475"/>
    </source>
</evidence>
<name>D3E4S1_METRM</name>
<comment type="subcellular location">
    <subcellularLocation>
        <location evidence="1">Cell membrane</location>
        <topology evidence="1">Peripheral membrane protein</topology>
    </subcellularLocation>
</comment>
<dbReference type="EC" id="7.2.2.11" evidence="10"/>
<dbReference type="RefSeq" id="WP_012956413.1">
    <property type="nucleotide sequence ID" value="NC_013790.1"/>
</dbReference>
<evidence type="ECO:0000256" key="5">
    <source>
        <dbReference type="ARBA" id="ARBA00022840"/>
    </source>
</evidence>
<dbReference type="SUPFAM" id="SSF52540">
    <property type="entry name" value="P-loop containing nucleoside triphosphate hydrolases"/>
    <property type="match status" value="1"/>
</dbReference>
<evidence type="ECO:0000256" key="7">
    <source>
        <dbReference type="ARBA" id="ARBA00023065"/>
    </source>
</evidence>
<dbReference type="GO" id="GO:0015413">
    <property type="term" value="F:ABC-type nickel transporter activity"/>
    <property type="evidence" value="ECO:0007669"/>
    <property type="project" value="UniProtKB-EC"/>
</dbReference>
<keyword evidence="2" id="KW-0813">Transport</keyword>
<keyword evidence="16" id="KW-1185">Reference proteome</keyword>
<dbReference type="SMART" id="SM00382">
    <property type="entry name" value="AAA"/>
    <property type="match status" value="1"/>
</dbReference>
<evidence type="ECO:0000256" key="11">
    <source>
        <dbReference type="ARBA" id="ARBA00044143"/>
    </source>
</evidence>
<evidence type="ECO:0000256" key="13">
    <source>
        <dbReference type="SAM" id="MobiDB-lite"/>
    </source>
</evidence>
<feature type="domain" description="ABC transporter" evidence="14">
    <location>
        <begin position="5"/>
        <end position="250"/>
    </location>
</feature>
<dbReference type="InterPro" id="IPR050388">
    <property type="entry name" value="ABC_Ni/Peptide_Import"/>
</dbReference>
<protein>
    <recommendedName>
        <fullName evidence="11">Nickel import system ATP-binding protein NikD</fullName>
        <ecNumber evidence="10">7.2.2.11</ecNumber>
    </recommendedName>
</protein>
<keyword evidence="3" id="KW-1003">Cell membrane</keyword>
<dbReference type="EMBL" id="CP001719">
    <property type="protein sequence ID" value="ADC47465.1"/>
    <property type="molecule type" value="Genomic_DNA"/>
</dbReference>
<dbReference type="GeneID" id="8771274"/>
<keyword evidence="5 15" id="KW-0067">ATP-binding</keyword>
<evidence type="ECO:0000256" key="2">
    <source>
        <dbReference type="ARBA" id="ARBA00022448"/>
    </source>
</evidence>
<evidence type="ECO:0000256" key="4">
    <source>
        <dbReference type="ARBA" id="ARBA00022741"/>
    </source>
</evidence>
<dbReference type="Proteomes" id="UP000008680">
    <property type="component" value="Chromosome"/>
</dbReference>
<dbReference type="Gene3D" id="3.40.50.300">
    <property type="entry name" value="P-loop containing nucleotide triphosphate hydrolases"/>
    <property type="match status" value="1"/>
</dbReference>
<dbReference type="AlphaFoldDB" id="D3E4S1"/>
<organism evidence="15 16">
    <name type="scientific">Methanobrevibacter ruminantium (strain ATCC 35063 / DSM 1093 / JCM 13430 / OCM 146 / M1)</name>
    <name type="common">Methanobacterium ruminantium</name>
    <dbReference type="NCBI Taxonomy" id="634498"/>
    <lineage>
        <taxon>Archaea</taxon>
        <taxon>Methanobacteriati</taxon>
        <taxon>Methanobacteriota</taxon>
        <taxon>Methanomada group</taxon>
        <taxon>Methanobacteria</taxon>
        <taxon>Methanobacteriales</taxon>
        <taxon>Methanobacteriaceae</taxon>
        <taxon>Methanobrevibacter</taxon>
    </lineage>
</organism>
<dbReference type="KEGG" id="mru:mru_1615"/>
<evidence type="ECO:0000259" key="14">
    <source>
        <dbReference type="PROSITE" id="PS50893"/>
    </source>
</evidence>
<keyword evidence="7" id="KW-0406">Ion transport</keyword>
<evidence type="ECO:0000256" key="12">
    <source>
        <dbReference type="ARBA" id="ARBA00048610"/>
    </source>
</evidence>
<dbReference type="GO" id="GO:0005524">
    <property type="term" value="F:ATP binding"/>
    <property type="evidence" value="ECO:0007669"/>
    <property type="project" value="UniProtKB-KW"/>
</dbReference>
<dbReference type="InterPro" id="IPR017871">
    <property type="entry name" value="ABC_transporter-like_CS"/>
</dbReference>
<dbReference type="STRING" id="634498.mru_1615"/>
<keyword evidence="4" id="KW-0547">Nucleotide-binding</keyword>
<dbReference type="GO" id="GO:0016887">
    <property type="term" value="F:ATP hydrolysis activity"/>
    <property type="evidence" value="ECO:0007669"/>
    <property type="project" value="InterPro"/>
</dbReference>
<dbReference type="Pfam" id="PF00005">
    <property type="entry name" value="ABC_tran"/>
    <property type="match status" value="1"/>
</dbReference>
<dbReference type="PANTHER" id="PTHR43297:SF13">
    <property type="entry name" value="NICKEL ABC TRANSPORTER, ATP-BINDING PROTEIN"/>
    <property type="match status" value="1"/>
</dbReference>
<evidence type="ECO:0000256" key="1">
    <source>
        <dbReference type="ARBA" id="ARBA00004202"/>
    </source>
</evidence>
<sequence>MSDLINVSNISISFTQYVKGLNQRELKVITDLTLDIKEGEIVAVLGSSGSGKSLLAHAILGILPHNANLSGTMVYKGEVLTEELKEKLRGDEIALIPQSVNFLDPLMKVSDQVIGECKDEAEEKEKRAKQRAIFEKYNLSEEVDDMYPFQLSGGMARRVLVSTALLTNPKLVIADEPTPGLDEESVEETLNHLRQMAADNVGVLLITHDIDAALKVANRIAIFYSGYVIEIANAEDFSGEGENLLHPYTKSLFKALPLNGFELTKGHQPLHGEIPVGCPYYDRCPHKMDDCDKTRPHLIPIDENKRVRCFKYEGEIKDSSEEQVVDSSEEQVVDSSEEQVMDSSEDQIKDGSEE</sequence>
<dbReference type="Pfam" id="PF08352">
    <property type="entry name" value="oligo_HPY"/>
    <property type="match status" value="1"/>
</dbReference>
<dbReference type="OrthoDB" id="18209at2157"/>